<reference evidence="7" key="2">
    <citation type="submission" date="2020-09" db="EMBL/GenBank/DDBJ databases">
        <authorList>
            <person name="Sun Q."/>
            <person name="Kim S."/>
        </authorList>
    </citation>
    <scope>NUCLEOTIDE SEQUENCE</scope>
    <source>
        <strain evidence="7">KCTC 12710</strain>
    </source>
</reference>
<reference evidence="7" key="1">
    <citation type="journal article" date="2014" name="Int. J. Syst. Evol. Microbiol.">
        <title>Complete genome sequence of Corynebacterium casei LMG S-19264T (=DSM 44701T), isolated from a smear-ripened cheese.</title>
        <authorList>
            <consortium name="US DOE Joint Genome Institute (JGI-PGF)"/>
            <person name="Walter F."/>
            <person name="Albersmeier A."/>
            <person name="Kalinowski J."/>
            <person name="Ruckert C."/>
        </authorList>
    </citation>
    <scope>NUCLEOTIDE SEQUENCE</scope>
    <source>
        <strain evidence="7">KCTC 12710</strain>
    </source>
</reference>
<dbReference type="InterPro" id="IPR005511">
    <property type="entry name" value="SMP-30"/>
</dbReference>
<dbReference type="InterPro" id="IPR011042">
    <property type="entry name" value="6-blade_b-propeller_TolB-like"/>
</dbReference>
<evidence type="ECO:0000256" key="1">
    <source>
        <dbReference type="ARBA" id="ARBA00022729"/>
    </source>
</evidence>
<dbReference type="Gene3D" id="2.120.10.30">
    <property type="entry name" value="TolB, C-terminal domain"/>
    <property type="match status" value="1"/>
</dbReference>
<comment type="caution">
    <text evidence="7">The sequence shown here is derived from an EMBL/GenBank/DDBJ whole genome shotgun (WGS) entry which is preliminary data.</text>
</comment>
<feature type="domain" description="SMP-30/Gluconolactonase/LRE-like region" evidence="5">
    <location>
        <begin position="50"/>
        <end position="285"/>
    </location>
</feature>
<dbReference type="InterPro" id="IPR051262">
    <property type="entry name" value="SMP-30/CGR1_Lactonase"/>
</dbReference>
<name>A0A918R1R2_9FLAO</name>
<feature type="binding site" evidence="4">
    <location>
        <position position="231"/>
    </location>
    <ligand>
        <name>a divalent metal cation</name>
        <dbReference type="ChEBI" id="CHEBI:60240"/>
    </ligand>
</feature>
<feature type="active site" description="Proton donor/acceptor" evidence="3">
    <location>
        <position position="231"/>
    </location>
</feature>
<evidence type="ECO:0000256" key="2">
    <source>
        <dbReference type="ARBA" id="ARBA00022801"/>
    </source>
</evidence>
<gene>
    <name evidence="7" type="ORF">GCM10007028_18240</name>
</gene>
<evidence type="ECO:0000313" key="7">
    <source>
        <dbReference type="EMBL" id="GGZ81159.1"/>
    </source>
</evidence>
<keyword evidence="1" id="KW-0732">Signal</keyword>
<evidence type="ECO:0008006" key="9">
    <source>
        <dbReference type="Google" id="ProtNLM"/>
    </source>
</evidence>
<feature type="domain" description="Secretion system C-terminal sorting" evidence="6">
    <location>
        <begin position="323"/>
        <end position="397"/>
    </location>
</feature>
<dbReference type="GO" id="GO:0016787">
    <property type="term" value="F:hydrolase activity"/>
    <property type="evidence" value="ECO:0007669"/>
    <property type="project" value="UniProtKB-KW"/>
</dbReference>
<dbReference type="InterPro" id="IPR026444">
    <property type="entry name" value="Secre_tail"/>
</dbReference>
<sequence>MINRQFHKSIISYKNLTMRTKLHLLTILLGSCLQIFAQTPVKLSSGQFGFAEGPVWDRDDKIYFSDIQTRKVEIYSITDNTFSTAYTATGRTNGLMFDKDMNLIVCEFQRGEVTEKTTTGVLLETYANGFTNPNDLCIDKEGGIYVSTPNTKEIYYISPEPNRTKTLIDNTLNFPNGVIISNDGKTLIVSDSQSYDIYKFDINPSTGLISNKSVFATLTDYDNTDTRSLADGMAIDTNGNLYVTAKKSLQIFDASGTKINSIAFDENITNCTFGGSDLSTLFVTAPNDFYKIDFTGVTGFQHPFDLPESSLSLDKNEKYSFNIFPNPSADHIVNIEVGNTEIDEIILYNNLGAKIGSYNFERFNNSIKVDLGTNLKSNIYILTLTTKDGSAVHNKIVLK</sequence>
<dbReference type="GO" id="GO:0046872">
    <property type="term" value="F:metal ion binding"/>
    <property type="evidence" value="ECO:0007669"/>
    <property type="project" value="UniProtKB-KW"/>
</dbReference>
<evidence type="ECO:0000256" key="3">
    <source>
        <dbReference type="PIRSR" id="PIRSR605511-1"/>
    </source>
</evidence>
<keyword evidence="8" id="KW-1185">Reference proteome</keyword>
<keyword evidence="4" id="KW-0862">Zinc</keyword>
<dbReference type="EMBL" id="BMWZ01000004">
    <property type="protein sequence ID" value="GGZ81159.1"/>
    <property type="molecule type" value="Genomic_DNA"/>
</dbReference>
<dbReference type="PANTHER" id="PTHR47572:SF4">
    <property type="entry name" value="LACTONASE DRP35"/>
    <property type="match status" value="1"/>
</dbReference>
<evidence type="ECO:0000259" key="6">
    <source>
        <dbReference type="Pfam" id="PF18962"/>
    </source>
</evidence>
<proteinExistence type="predicted"/>
<evidence type="ECO:0000256" key="4">
    <source>
        <dbReference type="PIRSR" id="PIRSR605511-2"/>
    </source>
</evidence>
<feature type="binding site" evidence="4">
    <location>
        <position position="134"/>
    </location>
    <ligand>
        <name>substrate</name>
    </ligand>
</feature>
<dbReference type="Pfam" id="PF18962">
    <property type="entry name" value="Por_Secre_tail"/>
    <property type="match status" value="1"/>
</dbReference>
<feature type="binding site" evidence="4">
    <location>
        <position position="52"/>
    </location>
    <ligand>
        <name>a divalent metal cation</name>
        <dbReference type="ChEBI" id="CHEBI:60240"/>
    </ligand>
</feature>
<organism evidence="7 8">
    <name type="scientific">Algibacter mikhailovii</name>
    <dbReference type="NCBI Taxonomy" id="425498"/>
    <lineage>
        <taxon>Bacteria</taxon>
        <taxon>Pseudomonadati</taxon>
        <taxon>Bacteroidota</taxon>
        <taxon>Flavobacteriia</taxon>
        <taxon>Flavobacteriales</taxon>
        <taxon>Flavobacteriaceae</taxon>
        <taxon>Algibacter</taxon>
    </lineage>
</organism>
<protein>
    <recommendedName>
        <fullName evidence="9">T9SS type A sorting domain-containing protein</fullName>
    </recommendedName>
</protein>
<evidence type="ECO:0000259" key="5">
    <source>
        <dbReference type="Pfam" id="PF08450"/>
    </source>
</evidence>
<evidence type="ECO:0000313" key="8">
    <source>
        <dbReference type="Proteomes" id="UP000636004"/>
    </source>
</evidence>
<dbReference type="AlphaFoldDB" id="A0A918R1R2"/>
<dbReference type="InterPro" id="IPR013658">
    <property type="entry name" value="SGL"/>
</dbReference>
<dbReference type="PANTHER" id="PTHR47572">
    <property type="entry name" value="LIPOPROTEIN-RELATED"/>
    <property type="match status" value="1"/>
</dbReference>
<dbReference type="PROSITE" id="PS51257">
    <property type="entry name" value="PROKAR_LIPOPROTEIN"/>
    <property type="match status" value="1"/>
</dbReference>
<accession>A0A918R1R2</accession>
<dbReference type="PRINTS" id="PR01790">
    <property type="entry name" value="SMP30FAMILY"/>
</dbReference>
<feature type="binding site" evidence="4">
    <location>
        <position position="176"/>
    </location>
    <ligand>
        <name>a divalent metal cation</name>
        <dbReference type="ChEBI" id="CHEBI:60240"/>
    </ligand>
</feature>
<keyword evidence="4" id="KW-0479">Metal-binding</keyword>
<dbReference type="Pfam" id="PF08450">
    <property type="entry name" value="SGL"/>
    <property type="match status" value="1"/>
</dbReference>
<dbReference type="SUPFAM" id="SSF63829">
    <property type="entry name" value="Calcium-dependent phosphotriesterase"/>
    <property type="match status" value="1"/>
</dbReference>
<comment type="cofactor">
    <cofactor evidence="4">
        <name>Zn(2+)</name>
        <dbReference type="ChEBI" id="CHEBI:29105"/>
    </cofactor>
    <text evidence="4">Binds 1 divalent metal cation per subunit.</text>
</comment>
<dbReference type="Proteomes" id="UP000636004">
    <property type="component" value="Unassembled WGS sequence"/>
</dbReference>
<dbReference type="NCBIfam" id="TIGR04183">
    <property type="entry name" value="Por_Secre_tail"/>
    <property type="match status" value="1"/>
</dbReference>
<keyword evidence="2" id="KW-0378">Hydrolase</keyword>